<dbReference type="AlphaFoldDB" id="A0A6V7UGN5"/>
<proteinExistence type="predicted"/>
<organism evidence="2 3">
    <name type="scientific">Meloidogyne enterolobii</name>
    <name type="common">Root-knot nematode worm</name>
    <name type="synonym">Meloidogyne mayaguensis</name>
    <dbReference type="NCBI Taxonomy" id="390850"/>
    <lineage>
        <taxon>Eukaryota</taxon>
        <taxon>Metazoa</taxon>
        <taxon>Ecdysozoa</taxon>
        <taxon>Nematoda</taxon>
        <taxon>Chromadorea</taxon>
        <taxon>Rhabditida</taxon>
        <taxon>Tylenchina</taxon>
        <taxon>Tylenchomorpha</taxon>
        <taxon>Tylenchoidea</taxon>
        <taxon>Meloidogynidae</taxon>
        <taxon>Meloidogyninae</taxon>
        <taxon>Meloidogyne</taxon>
    </lineage>
</organism>
<keyword evidence="1" id="KW-0812">Transmembrane</keyword>
<gene>
    <name evidence="2" type="ORF">MENT_LOCUS12799</name>
</gene>
<comment type="caution">
    <text evidence="2">The sequence shown here is derived from an EMBL/GenBank/DDBJ whole genome shotgun (WGS) entry which is preliminary data.</text>
</comment>
<evidence type="ECO:0000313" key="2">
    <source>
        <dbReference type="EMBL" id="CAD2157768.1"/>
    </source>
</evidence>
<keyword evidence="1" id="KW-0472">Membrane</keyword>
<reference evidence="2 3" key="1">
    <citation type="submission" date="2020-08" db="EMBL/GenBank/DDBJ databases">
        <authorList>
            <person name="Koutsovoulos G."/>
            <person name="Danchin GJ E."/>
        </authorList>
    </citation>
    <scope>NUCLEOTIDE SEQUENCE [LARGE SCALE GENOMIC DNA]</scope>
</reference>
<name>A0A6V7UGN5_MELEN</name>
<dbReference type="Proteomes" id="UP000580250">
    <property type="component" value="Unassembled WGS sequence"/>
</dbReference>
<evidence type="ECO:0000256" key="1">
    <source>
        <dbReference type="SAM" id="Phobius"/>
    </source>
</evidence>
<evidence type="ECO:0000313" key="3">
    <source>
        <dbReference type="Proteomes" id="UP000580250"/>
    </source>
</evidence>
<protein>
    <submittedName>
        <fullName evidence="2">Uncharacterized protein</fullName>
    </submittedName>
</protein>
<sequence>MIRIINILKIILILLIFSSANYYVNSSKHKGNASKIVDKTNISSKNELLDGETFMLTDIGINHYKIPYLIYDQCLLRPEKTKIGSYSLEFFLKTLFICQPEGLLICYPSQLRGENSKNGTITSIPYRLINTPVIYFKKSIYLNSISLNL</sequence>
<feature type="transmembrane region" description="Helical" evidence="1">
    <location>
        <begin position="7"/>
        <end position="24"/>
    </location>
</feature>
<accession>A0A6V7UGN5</accession>
<dbReference type="EMBL" id="CAJEWN010000067">
    <property type="protein sequence ID" value="CAD2157768.1"/>
    <property type="molecule type" value="Genomic_DNA"/>
</dbReference>
<keyword evidence="1" id="KW-1133">Transmembrane helix</keyword>